<dbReference type="SUPFAM" id="SSF49785">
    <property type="entry name" value="Galactose-binding domain-like"/>
    <property type="match status" value="4"/>
</dbReference>
<feature type="domain" description="GH16" evidence="3">
    <location>
        <begin position="35"/>
        <end position="342"/>
    </location>
</feature>
<dbReference type="KEGG" id="pmaw:MACH26_26700"/>
<dbReference type="InterPro" id="IPR013320">
    <property type="entry name" value="ConA-like_dom_sf"/>
</dbReference>
<dbReference type="Proteomes" id="UP001333710">
    <property type="component" value="Chromosome"/>
</dbReference>
<feature type="chain" id="PRO_5041257974" description="GH16 domain-containing protein" evidence="2">
    <location>
        <begin position="25"/>
        <end position="1096"/>
    </location>
</feature>
<dbReference type="PROSITE" id="PS51762">
    <property type="entry name" value="GH16_2"/>
    <property type="match status" value="1"/>
</dbReference>
<keyword evidence="2" id="KW-0732">Signal</keyword>
<comment type="similarity">
    <text evidence="1">Belongs to the glycosyl hydrolase 16 family.</text>
</comment>
<name>A0AA48HKZ5_9ALTE</name>
<keyword evidence="5" id="KW-1185">Reference proteome</keyword>
<dbReference type="Gene3D" id="2.60.120.430">
    <property type="entry name" value="Galactose-binding lectin"/>
    <property type="match status" value="4"/>
</dbReference>
<dbReference type="Pfam" id="PF00722">
    <property type="entry name" value="Glyco_hydro_16"/>
    <property type="match status" value="1"/>
</dbReference>
<evidence type="ECO:0000256" key="1">
    <source>
        <dbReference type="ARBA" id="ARBA00006865"/>
    </source>
</evidence>
<reference evidence="4" key="1">
    <citation type="submission" date="2023-01" db="EMBL/GenBank/DDBJ databases">
        <title>Complete genome sequence of Planctobacterium marinum strain Dej080120_11.</title>
        <authorList>
            <person name="Ueki S."/>
            <person name="Maruyama F."/>
        </authorList>
    </citation>
    <scope>NUCLEOTIDE SEQUENCE</scope>
    <source>
        <strain evidence="4">Dej080120_11</strain>
    </source>
</reference>
<organism evidence="4 5">
    <name type="scientific">Planctobacterium marinum</name>
    <dbReference type="NCBI Taxonomy" id="1631968"/>
    <lineage>
        <taxon>Bacteria</taxon>
        <taxon>Pseudomonadati</taxon>
        <taxon>Pseudomonadota</taxon>
        <taxon>Gammaproteobacteria</taxon>
        <taxon>Alteromonadales</taxon>
        <taxon>Alteromonadaceae</taxon>
        <taxon>Planctobacterium</taxon>
    </lineage>
</organism>
<dbReference type="CDD" id="cd08023">
    <property type="entry name" value="GH16_laminarinase_like"/>
    <property type="match status" value="1"/>
</dbReference>
<dbReference type="AlphaFoldDB" id="A0AA48HKZ5"/>
<evidence type="ECO:0000313" key="5">
    <source>
        <dbReference type="Proteomes" id="UP001333710"/>
    </source>
</evidence>
<accession>A0AA48HKZ5</accession>
<dbReference type="InterPro" id="IPR008979">
    <property type="entry name" value="Galactose-bd-like_sf"/>
</dbReference>
<evidence type="ECO:0000256" key="2">
    <source>
        <dbReference type="SAM" id="SignalP"/>
    </source>
</evidence>
<dbReference type="EMBL" id="AP027272">
    <property type="protein sequence ID" value="BDX07149.1"/>
    <property type="molecule type" value="Genomic_DNA"/>
</dbReference>
<dbReference type="GO" id="GO:0004553">
    <property type="term" value="F:hydrolase activity, hydrolyzing O-glycosyl compounds"/>
    <property type="evidence" value="ECO:0007669"/>
    <property type="project" value="InterPro"/>
</dbReference>
<proteinExistence type="inferred from homology"/>
<feature type="signal peptide" evidence="2">
    <location>
        <begin position="1"/>
        <end position="24"/>
    </location>
</feature>
<evidence type="ECO:0000259" key="3">
    <source>
        <dbReference type="PROSITE" id="PS51762"/>
    </source>
</evidence>
<dbReference type="SUPFAM" id="SSF49899">
    <property type="entry name" value="Concanavalin A-like lectins/glucanases"/>
    <property type="match status" value="1"/>
</dbReference>
<protein>
    <recommendedName>
        <fullName evidence="3">GH16 domain-containing protein</fullName>
    </recommendedName>
</protein>
<dbReference type="GO" id="GO:0005975">
    <property type="term" value="P:carbohydrate metabolic process"/>
    <property type="evidence" value="ECO:0007669"/>
    <property type="project" value="InterPro"/>
</dbReference>
<dbReference type="InterPro" id="IPR000757">
    <property type="entry name" value="Beta-glucanase-like"/>
</dbReference>
<gene>
    <name evidence="4" type="ORF">MACH26_26700</name>
</gene>
<sequence length="1096" mass="117199">MVIKSTLGMKRILALSLLSVGLFGCGGGSETNTVIDPTIATPPVTAVEQPDSDWTLVWSDEFDGSAIDTNKWTLDVNCDGGGNFEQQCYTDDPSNAFVSNGVLNIVAMPAPEEAGLPLPYTSAKLTTKNKGDFTYGRFEMRAKMPQGLGTWPAFWMLPTDNVYGEWPKSGEIDIMEATNLNTTAVWGSNVDFVFGTLHYGDDWPGNISSGNNVVPAANPAENFNVYAIEWQEGEIRWYINDYLYATQRQSDPLLTPDGVPFGLRHRGWAFTQFDPLTGEKGWVYDERPFDQDFYLILNLAVGGNLPAGFSGLAPDTAIDPEVFAEGEAFEIDYVRVYECSADPDTGRGCESVRQGYDQPETLDIDLAEGQTGENAGALVEGTAPIPTLPAPETNETLVIFGDGEANSDWNFWDCCGGTEPQLVEDDERGNVVEFEILDNNGTVLGFNARDNGASFNAVGMVENGTLSFDMKVVSAPAAGTPWLLKVEANGTGSTGFAEINLNTSSEGVDPVAGEWQTFTFPLSYLQEQGLDVTGIDIIMIFPAWGSGEGAVYRIDNLEIGEPGAGSSPSLTIFEGGTNPEWPLWDCCGGTVPMEVEDEEQGTVAEFEILNNDGTVMGFFGRDTATPFNAVALVNEGVLQFDMKVVSAPAAGTPWLMKVEANGDGSVGFAEVNLNTSTEGADPATGVWQTYTFPISDLQAAGLDVTGIDIVMIFPAWGSGEGAVYRVNNLKIYNPNDNGNLTGPLLNVFSDGVNDAWPLWDCCGGTVPTVEMDDAEHGEVAEFRINDNNGTVMGFFGRDTATPFDASSIVANGVLQFEMKVENAPATDTWLLKVEANGDGSVGFAEVPLNSSLEAMDPQTGEWQTYTFPLQDLLNAGLDVTGLDIIMIFPAWGSGEGAVYRVDNVFVGNPGDIDTVLNGSGGSGGGASDAAYTIFADEANAGWPLWDCCGGTVPTVEMDDAEHGAVAEFVIENNNGTVLGFFSRDDGQPFDASAIFATGKFQFEMKVVSPPSQSTNWLLKIESNGDGSTGFAEVDLTTSNEGAAPVVGEWQTYTFDLVDLAAAGLDITAIDVVMVFPAWATGEGAVYRIDNVVFLEN</sequence>
<dbReference type="Gene3D" id="2.60.120.200">
    <property type="match status" value="1"/>
</dbReference>
<dbReference type="InterPro" id="IPR050546">
    <property type="entry name" value="Glycosyl_Hydrlase_16"/>
</dbReference>
<dbReference type="PANTHER" id="PTHR10963">
    <property type="entry name" value="GLYCOSYL HYDROLASE-RELATED"/>
    <property type="match status" value="1"/>
</dbReference>
<evidence type="ECO:0000313" key="4">
    <source>
        <dbReference type="EMBL" id="BDX07149.1"/>
    </source>
</evidence>
<dbReference type="PROSITE" id="PS51257">
    <property type="entry name" value="PROKAR_LIPOPROTEIN"/>
    <property type="match status" value="1"/>
</dbReference>
<dbReference type="PANTHER" id="PTHR10963:SF55">
    <property type="entry name" value="GLYCOSIDE HYDROLASE FAMILY 16 PROTEIN"/>
    <property type="match status" value="1"/>
</dbReference>